<accession>A0A7W6RQY1</accession>
<comment type="caution">
    <text evidence="1">The sequence shown here is derived from an EMBL/GenBank/DDBJ whole genome shotgun (WGS) entry which is preliminary data.</text>
</comment>
<dbReference type="GO" id="GO:0019068">
    <property type="term" value="P:virion assembly"/>
    <property type="evidence" value="ECO:0007669"/>
    <property type="project" value="InterPro"/>
</dbReference>
<dbReference type="InterPro" id="IPR053734">
    <property type="entry name" value="Phage_Head-Tail_Connect_sf"/>
</dbReference>
<dbReference type="Proteomes" id="UP000533641">
    <property type="component" value="Unassembled WGS sequence"/>
</dbReference>
<sequence length="111" mass="12019">MPVETDDDRLIFVNPDEFGSVVVWTSATGQKLPVTCIFDDSFIALTAGDLDLETEGGRVQITLRSIDVPADAAHDDSVSVTSPIFGTKAYRVLEFQPDGTGMSTVRLQEPD</sequence>
<dbReference type="Pfam" id="PF05354">
    <property type="entry name" value="Phage_attach"/>
    <property type="match status" value="1"/>
</dbReference>
<dbReference type="InterPro" id="IPR008018">
    <property type="entry name" value="Phage_tail_attach_FII"/>
</dbReference>
<gene>
    <name evidence="1" type="ORF">GGE12_004827</name>
</gene>
<reference evidence="1 2" key="1">
    <citation type="submission" date="2020-08" db="EMBL/GenBank/DDBJ databases">
        <title>Genomic Encyclopedia of Type Strains, Phase IV (KMG-V): Genome sequencing to study the core and pangenomes of soil and plant-associated prokaryotes.</title>
        <authorList>
            <person name="Whitman W."/>
        </authorList>
    </citation>
    <scope>NUCLEOTIDE SEQUENCE [LARGE SCALE GENOMIC DNA]</scope>
    <source>
        <strain evidence="1 2">SEMIA 402</strain>
    </source>
</reference>
<name>A0A7W6RQY1_9HYPH</name>
<evidence type="ECO:0000313" key="2">
    <source>
        <dbReference type="Proteomes" id="UP000533641"/>
    </source>
</evidence>
<dbReference type="RefSeq" id="WP_183927664.1">
    <property type="nucleotide sequence ID" value="NZ_JACIGM010000011.1"/>
</dbReference>
<dbReference type="EMBL" id="JACIGM010000011">
    <property type="protein sequence ID" value="MBB4277029.1"/>
    <property type="molecule type" value="Genomic_DNA"/>
</dbReference>
<protein>
    <submittedName>
        <fullName evidence="1">Uncharacterized protein</fullName>
    </submittedName>
</protein>
<dbReference type="AlphaFoldDB" id="A0A7W6RQY1"/>
<organism evidence="1 2">
    <name type="scientific">Rhizobium mongolense</name>
    <dbReference type="NCBI Taxonomy" id="57676"/>
    <lineage>
        <taxon>Bacteria</taxon>
        <taxon>Pseudomonadati</taxon>
        <taxon>Pseudomonadota</taxon>
        <taxon>Alphaproteobacteria</taxon>
        <taxon>Hyphomicrobiales</taxon>
        <taxon>Rhizobiaceae</taxon>
        <taxon>Rhizobium/Agrobacterium group</taxon>
        <taxon>Rhizobium</taxon>
    </lineage>
</organism>
<proteinExistence type="predicted"/>
<dbReference type="Gene3D" id="2.40.10.180">
    <property type="entry name" value="Phage tail proteins"/>
    <property type="match status" value="1"/>
</dbReference>
<evidence type="ECO:0000313" key="1">
    <source>
        <dbReference type="EMBL" id="MBB4277029.1"/>
    </source>
</evidence>